<feature type="transmembrane region" description="Helical" evidence="1">
    <location>
        <begin position="429"/>
        <end position="453"/>
    </location>
</feature>
<dbReference type="Pfam" id="PF16980">
    <property type="entry name" value="CitMHS_2"/>
    <property type="match status" value="1"/>
</dbReference>
<proteinExistence type="predicted"/>
<feature type="transmembrane region" description="Helical" evidence="1">
    <location>
        <begin position="312"/>
        <end position="329"/>
    </location>
</feature>
<reference evidence="2 3" key="1">
    <citation type="submission" date="2011-04" db="EMBL/GenBank/DDBJ databases">
        <authorList>
            <person name="Muzny D."/>
            <person name="Qin X."/>
            <person name="Deng J."/>
            <person name="Jiang H."/>
            <person name="Liu Y."/>
            <person name="Qu J."/>
            <person name="Song X.-Z."/>
            <person name="Zhang L."/>
            <person name="Thornton R."/>
            <person name="Coyle M."/>
            <person name="Francisco L."/>
            <person name="Jackson L."/>
            <person name="Javaid M."/>
            <person name="Korchina V."/>
            <person name="Kovar C."/>
            <person name="Mata R."/>
            <person name="Mathew T."/>
            <person name="Ngo R."/>
            <person name="Nguyen L."/>
            <person name="Nguyen N."/>
            <person name="Okwuonu G."/>
            <person name="Ongeri F."/>
            <person name="Pham C."/>
            <person name="Simmons D."/>
            <person name="Wilczek-Boney K."/>
            <person name="Hale W."/>
            <person name="Jakkamsetti A."/>
            <person name="Pham P."/>
            <person name="Ruth R."/>
            <person name="San Lucas F."/>
            <person name="Warren J."/>
            <person name="Zhang J."/>
            <person name="Zhao Z."/>
            <person name="Zhou C."/>
            <person name="Zhu D."/>
            <person name="Lee S."/>
            <person name="Bess C."/>
            <person name="Blankenburg K."/>
            <person name="Forbes L."/>
            <person name="Fu Q."/>
            <person name="Gubbala S."/>
            <person name="Hirani K."/>
            <person name="Jayaseelan J.C."/>
            <person name="Lara F."/>
            <person name="Munidasa M."/>
            <person name="Palculict T."/>
            <person name="Patil S."/>
            <person name="Pu L.-L."/>
            <person name="Saada N."/>
            <person name="Tang L."/>
            <person name="Weissenberger G."/>
            <person name="Zhu Y."/>
            <person name="Hemphill L."/>
            <person name="Shang Y."/>
            <person name="Youmans B."/>
            <person name="Ayvaz T."/>
            <person name="Ross M."/>
            <person name="Santibanez J."/>
            <person name="Aqrawi P."/>
            <person name="Gross S."/>
            <person name="Joshi V."/>
            <person name="Fowler G."/>
            <person name="Nazareth L."/>
            <person name="Reid J."/>
            <person name="Worley K."/>
            <person name="Petrosino J."/>
            <person name="Highlander S."/>
            <person name="Gibbs R."/>
        </authorList>
    </citation>
    <scope>NUCLEOTIDE SEQUENCE [LARGE SCALE GENOMIC DNA]</scope>
    <source>
        <strain evidence="2 3">ATCC 23330</strain>
    </source>
</reference>
<name>F5S6B6_KINKI</name>
<keyword evidence="1" id="KW-0812">Transmembrane</keyword>
<dbReference type="AlphaFoldDB" id="F5S6B6"/>
<accession>F5S6B6</accession>
<feature type="transmembrane region" description="Helical" evidence="1">
    <location>
        <begin position="256"/>
        <end position="275"/>
    </location>
</feature>
<comment type="caution">
    <text evidence="2">The sequence shown here is derived from an EMBL/GenBank/DDBJ whole genome shotgun (WGS) entry which is preliminary data.</text>
</comment>
<keyword evidence="1" id="KW-0472">Membrane</keyword>
<protein>
    <submittedName>
        <fullName evidence="2">UIT6 family protein</fullName>
    </submittedName>
</protein>
<dbReference type="HOGENOM" id="CLU_034923_0_0_4"/>
<evidence type="ECO:0000313" key="3">
    <source>
        <dbReference type="Proteomes" id="UP000004207"/>
    </source>
</evidence>
<dbReference type="STRING" id="504.KKKWG1_1334"/>
<feature type="transmembrane region" description="Helical" evidence="1">
    <location>
        <begin position="25"/>
        <end position="47"/>
    </location>
</feature>
<feature type="transmembrane region" description="Helical" evidence="1">
    <location>
        <begin position="465"/>
        <end position="487"/>
    </location>
</feature>
<keyword evidence="1" id="KW-1133">Transmembrane helix</keyword>
<dbReference type="Proteomes" id="UP000004207">
    <property type="component" value="Unassembled WGS sequence"/>
</dbReference>
<feature type="transmembrane region" description="Helical" evidence="1">
    <location>
        <begin position="387"/>
        <end position="405"/>
    </location>
</feature>
<evidence type="ECO:0000256" key="1">
    <source>
        <dbReference type="SAM" id="Phobius"/>
    </source>
</evidence>
<feature type="transmembrane region" description="Helical" evidence="1">
    <location>
        <begin position="147"/>
        <end position="168"/>
    </location>
</feature>
<keyword evidence="3" id="KW-1185">Reference proteome</keyword>
<feature type="transmembrane region" description="Helical" evidence="1">
    <location>
        <begin position="180"/>
        <end position="205"/>
    </location>
</feature>
<organism evidence="2 3">
    <name type="scientific">Kingella kingae ATCC 23330</name>
    <dbReference type="NCBI Taxonomy" id="887327"/>
    <lineage>
        <taxon>Bacteria</taxon>
        <taxon>Pseudomonadati</taxon>
        <taxon>Pseudomonadota</taxon>
        <taxon>Betaproteobacteria</taxon>
        <taxon>Neisseriales</taxon>
        <taxon>Neisseriaceae</taxon>
        <taxon>Kingella</taxon>
    </lineage>
</organism>
<dbReference type="eggNOG" id="COG1055">
    <property type="taxonomic scope" value="Bacteria"/>
</dbReference>
<sequence length="535" mass="58735">MDAISQSFNYLIQSSLHFLFALNPIFFYNTGYCAGSLRLCAIVTICIERKILMHQKAKVALFSLLISPTWVQAASLNGAELSLLWGIPFALILLSIATGPLFFSHIWHHHFGKITAAWTALFLIPFTIEFGASESIHLIAHAMVGEYIPFILLLLALYTISGGILVWGNLHGSAKLNTGILAIGTLLASIMGTTGAAMLLIRPLLKANDNRKHKVHVVVFFIFLVANIGGGLTPLGDPPLFLGFLKGVDFMWTVEHMFMPVLISSAVLLFVFYLLDSHYYKQADEILSHDPTPDTANQASFSSDGIKLFGKWNFLLLGGVIGTVLMSGIWKPAHEGFNILGTQYALQNAVRDVILLVLAGVSLYITPKQVRAGNEFNWDPIAEVGKLFLGIFITISPVLTILQAGEKGAFAGLIALVHDSAGQPINTMYFWMTGLLSAFLDNAPTYLVFFNMAGGDPYELMRGDLFHTLLAVSMGSVFMGALSYIGNAPNFMVKAIAEQRKVAMPSFFGYMAWSFGILVPLFILHTLIFFVFEIF</sequence>
<feature type="transmembrane region" description="Helical" evidence="1">
    <location>
        <begin position="349"/>
        <end position="366"/>
    </location>
</feature>
<gene>
    <name evidence="2" type="ORF">HMPREF0476_0749</name>
</gene>
<feature type="transmembrane region" description="Helical" evidence="1">
    <location>
        <begin position="507"/>
        <end position="532"/>
    </location>
</feature>
<dbReference type="InterPro" id="IPR031566">
    <property type="entry name" value="CitMHS_2"/>
</dbReference>
<feature type="transmembrane region" description="Helical" evidence="1">
    <location>
        <begin position="217"/>
        <end position="236"/>
    </location>
</feature>
<dbReference type="EMBL" id="AFHS01000020">
    <property type="protein sequence ID" value="EGK10595.1"/>
    <property type="molecule type" value="Genomic_DNA"/>
</dbReference>
<feature type="transmembrane region" description="Helical" evidence="1">
    <location>
        <begin position="82"/>
        <end position="103"/>
    </location>
</feature>
<evidence type="ECO:0000313" key="2">
    <source>
        <dbReference type="EMBL" id="EGK10595.1"/>
    </source>
</evidence>